<name>A0A0E0KDB3_ORYPU</name>
<accession>A0A0E0KDB3</accession>
<dbReference type="EnsemblPlants" id="OPUNC03G15710.1">
    <property type="protein sequence ID" value="OPUNC03G15710.1"/>
    <property type="gene ID" value="OPUNC03G15710"/>
</dbReference>
<evidence type="ECO:0000313" key="3">
    <source>
        <dbReference type="Proteomes" id="UP000026962"/>
    </source>
</evidence>
<sequence length="87" mass="9078">MEKEWKKGSERIAIPNSPSRTYTTETSPSGNVTEVAGGGVGSTWRAPGALAVQLGASSMRWTHTLTGGGRVACIRPSPPRSLPNSLA</sequence>
<feature type="region of interest" description="Disordered" evidence="1">
    <location>
        <begin position="1"/>
        <end position="32"/>
    </location>
</feature>
<organism evidence="2">
    <name type="scientific">Oryza punctata</name>
    <name type="common">Red rice</name>
    <dbReference type="NCBI Taxonomy" id="4537"/>
    <lineage>
        <taxon>Eukaryota</taxon>
        <taxon>Viridiplantae</taxon>
        <taxon>Streptophyta</taxon>
        <taxon>Embryophyta</taxon>
        <taxon>Tracheophyta</taxon>
        <taxon>Spermatophyta</taxon>
        <taxon>Magnoliopsida</taxon>
        <taxon>Liliopsida</taxon>
        <taxon>Poales</taxon>
        <taxon>Poaceae</taxon>
        <taxon>BOP clade</taxon>
        <taxon>Oryzoideae</taxon>
        <taxon>Oryzeae</taxon>
        <taxon>Oryzinae</taxon>
        <taxon>Oryza</taxon>
    </lineage>
</organism>
<feature type="compositionally biased region" description="Polar residues" evidence="1">
    <location>
        <begin position="16"/>
        <end position="32"/>
    </location>
</feature>
<dbReference type="Proteomes" id="UP000026962">
    <property type="component" value="Chromosome 3"/>
</dbReference>
<dbReference type="Gramene" id="OPUNC03G15710.1">
    <property type="protein sequence ID" value="OPUNC03G15710.1"/>
    <property type="gene ID" value="OPUNC03G15710"/>
</dbReference>
<protein>
    <submittedName>
        <fullName evidence="2">Uncharacterized protein</fullName>
    </submittedName>
</protein>
<proteinExistence type="predicted"/>
<reference evidence="2" key="1">
    <citation type="submission" date="2015-04" db="UniProtKB">
        <authorList>
            <consortium name="EnsemblPlants"/>
        </authorList>
    </citation>
    <scope>IDENTIFICATION</scope>
</reference>
<feature type="compositionally biased region" description="Basic and acidic residues" evidence="1">
    <location>
        <begin position="1"/>
        <end position="10"/>
    </location>
</feature>
<evidence type="ECO:0000313" key="2">
    <source>
        <dbReference type="EnsemblPlants" id="OPUNC03G15710.1"/>
    </source>
</evidence>
<reference evidence="2" key="2">
    <citation type="submission" date="2018-05" db="EMBL/GenBank/DDBJ databases">
        <title>OpunRS2 (Oryza punctata Reference Sequence Version 2).</title>
        <authorList>
            <person name="Zhang J."/>
            <person name="Kudrna D."/>
            <person name="Lee S."/>
            <person name="Talag J."/>
            <person name="Welchert J."/>
            <person name="Wing R.A."/>
        </authorList>
    </citation>
    <scope>NUCLEOTIDE SEQUENCE [LARGE SCALE GENOMIC DNA]</scope>
</reference>
<dbReference type="AlphaFoldDB" id="A0A0E0KDB3"/>
<evidence type="ECO:0000256" key="1">
    <source>
        <dbReference type="SAM" id="MobiDB-lite"/>
    </source>
</evidence>
<keyword evidence="3" id="KW-1185">Reference proteome</keyword>
<dbReference type="HOGENOM" id="CLU_2487297_0_0_1"/>